<dbReference type="NCBIfam" id="NF005486">
    <property type="entry name" value="PRK07093.1"/>
    <property type="match status" value="1"/>
</dbReference>
<dbReference type="EMBL" id="FQZN01000013">
    <property type="protein sequence ID" value="SHJ01989.1"/>
    <property type="molecule type" value="Genomic_DNA"/>
</dbReference>
<dbReference type="AlphaFoldDB" id="A0A1M6FWK8"/>
<dbReference type="InterPro" id="IPR015890">
    <property type="entry name" value="Chorismate_C"/>
</dbReference>
<dbReference type="GeneID" id="92712405"/>
<evidence type="ECO:0000313" key="2">
    <source>
        <dbReference type="EMBL" id="SHJ01989.1"/>
    </source>
</evidence>
<dbReference type="PRINTS" id="PR00095">
    <property type="entry name" value="ANTSNTHASEI"/>
</dbReference>
<dbReference type="PANTHER" id="PTHR11236:SF50">
    <property type="entry name" value="AMINODEOXYCHORISMATE SYNTHASE COMPONENT 1"/>
    <property type="match status" value="1"/>
</dbReference>
<dbReference type="SUPFAM" id="SSF56322">
    <property type="entry name" value="ADC synthase"/>
    <property type="match status" value="1"/>
</dbReference>
<evidence type="ECO:0000259" key="1">
    <source>
        <dbReference type="Pfam" id="PF00425"/>
    </source>
</evidence>
<dbReference type="PANTHER" id="PTHR11236">
    <property type="entry name" value="AMINOBENZOATE/ANTHRANILATE SYNTHASE"/>
    <property type="match status" value="1"/>
</dbReference>
<proteinExistence type="predicted"/>
<dbReference type="Gene3D" id="3.60.120.10">
    <property type="entry name" value="Anthranilate synthase"/>
    <property type="match status" value="1"/>
</dbReference>
<organism evidence="2 3">
    <name type="scientific">Bacteroides stercorirosoris</name>
    <dbReference type="NCBI Taxonomy" id="871324"/>
    <lineage>
        <taxon>Bacteria</taxon>
        <taxon>Pseudomonadati</taxon>
        <taxon>Bacteroidota</taxon>
        <taxon>Bacteroidia</taxon>
        <taxon>Bacteroidales</taxon>
        <taxon>Bacteroidaceae</taxon>
        <taxon>Bacteroides</taxon>
    </lineage>
</organism>
<dbReference type="InterPro" id="IPR005801">
    <property type="entry name" value="ADC_synthase"/>
</dbReference>
<accession>A0A1M6FWK8</accession>
<reference evidence="3" key="1">
    <citation type="submission" date="2016-11" db="EMBL/GenBank/DDBJ databases">
        <authorList>
            <person name="Varghese N."/>
            <person name="Submissions S."/>
        </authorList>
    </citation>
    <scope>NUCLEOTIDE SEQUENCE [LARGE SCALE GENOMIC DNA]</scope>
    <source>
        <strain evidence="3">DSM 26884</strain>
    </source>
</reference>
<dbReference type="Pfam" id="PF00425">
    <property type="entry name" value="Chorismate_bind"/>
    <property type="match status" value="1"/>
</dbReference>
<dbReference type="RefSeq" id="WP_073313753.1">
    <property type="nucleotide sequence ID" value="NZ_FQZN01000013.1"/>
</dbReference>
<dbReference type="eggNOG" id="COG0147">
    <property type="taxonomic scope" value="Bacteria"/>
</dbReference>
<name>A0A1M6FWK8_9BACE</name>
<dbReference type="GO" id="GO:0000162">
    <property type="term" value="P:L-tryptophan biosynthetic process"/>
    <property type="evidence" value="ECO:0007669"/>
    <property type="project" value="TreeGrafter"/>
</dbReference>
<sequence>MKLYNKQEAIGRMNVLASRAKPFVFLIDYLQEQVYVEEAKNVSPAELVYNLNGFTNEDGWHHQQQKGLPEQIEWNPDPVSFEEYNCAFEYVRKNILAGNSFLTNLTFRTPVCTNLTLESIYCHSRALYQVWVKGRFVVFSPEIFVRINNGVISSYPMKGTIDATLPDARRILLEDEKEAAEHATIVDLIRNDLSIVASHVRVSRYRYMDVIQTNRGPILQTSSEICGELPEDYKQRLGDILFSMLPAGSITGAPKKKTMQIICEAEGYERGFYTGITGYFDGTNLDSAVMIRFVEQQPEGLYFKSGGGITFKSDARSEYEEMKQKVYVPIY</sequence>
<gene>
    <name evidence="2" type="ORF">SAMN05444350_11331</name>
</gene>
<dbReference type="Proteomes" id="UP000184192">
    <property type="component" value="Unassembled WGS sequence"/>
</dbReference>
<evidence type="ECO:0000313" key="3">
    <source>
        <dbReference type="Proteomes" id="UP000184192"/>
    </source>
</evidence>
<dbReference type="InterPro" id="IPR019999">
    <property type="entry name" value="Anth_synth_I-like"/>
</dbReference>
<feature type="domain" description="Chorismate-utilising enzyme C-terminal" evidence="1">
    <location>
        <begin position="81"/>
        <end position="325"/>
    </location>
</feature>
<protein>
    <submittedName>
        <fullName evidence="2">Para-aminobenzoate synthetase component 1</fullName>
    </submittedName>
</protein>
<keyword evidence="3" id="KW-1185">Reference proteome</keyword>
<dbReference type="GO" id="GO:0046820">
    <property type="term" value="F:4-amino-4-deoxychorismate synthase activity"/>
    <property type="evidence" value="ECO:0007669"/>
    <property type="project" value="TreeGrafter"/>
</dbReference>